<evidence type="ECO:0000313" key="11">
    <source>
        <dbReference type="EMBL" id="GGB01059.1"/>
    </source>
</evidence>
<evidence type="ECO:0000256" key="5">
    <source>
        <dbReference type="ARBA" id="ARBA00022679"/>
    </source>
</evidence>
<dbReference type="InterPro" id="IPR036890">
    <property type="entry name" value="HATPase_C_sf"/>
</dbReference>
<comment type="caution">
    <text evidence="11">The sequence shown here is derived from an EMBL/GenBank/DDBJ whole genome shotgun (WGS) entry which is preliminary data.</text>
</comment>
<organism evidence="11 12">
    <name type="scientific">Polaromonas eurypsychrophila</name>
    <dbReference type="NCBI Taxonomy" id="1614635"/>
    <lineage>
        <taxon>Bacteria</taxon>
        <taxon>Pseudomonadati</taxon>
        <taxon>Pseudomonadota</taxon>
        <taxon>Betaproteobacteria</taxon>
        <taxon>Burkholderiales</taxon>
        <taxon>Comamonadaceae</taxon>
        <taxon>Polaromonas</taxon>
    </lineage>
</organism>
<dbReference type="FunFam" id="3.30.565.10:FF:000006">
    <property type="entry name" value="Sensor histidine kinase WalK"/>
    <property type="match status" value="1"/>
</dbReference>
<dbReference type="InterPro" id="IPR013656">
    <property type="entry name" value="PAS_4"/>
</dbReference>
<keyword evidence="4 7" id="KW-0597">Phosphoprotein</keyword>
<evidence type="ECO:0000256" key="1">
    <source>
        <dbReference type="ARBA" id="ARBA00000085"/>
    </source>
</evidence>
<dbReference type="Gene3D" id="1.10.287.130">
    <property type="match status" value="1"/>
</dbReference>
<dbReference type="Gene3D" id="3.30.565.10">
    <property type="entry name" value="Histidine kinase-like ATPase, C-terminal domain"/>
    <property type="match status" value="1"/>
</dbReference>
<keyword evidence="6" id="KW-0418">Kinase</keyword>
<feature type="coiled-coil region" evidence="8">
    <location>
        <begin position="161"/>
        <end position="188"/>
    </location>
</feature>
<dbReference type="NCBIfam" id="TIGR00229">
    <property type="entry name" value="sensory_box"/>
    <property type="match status" value="1"/>
</dbReference>
<dbReference type="GO" id="GO:0005886">
    <property type="term" value="C:plasma membrane"/>
    <property type="evidence" value="ECO:0007669"/>
    <property type="project" value="UniProtKB-SubCell"/>
</dbReference>
<evidence type="ECO:0000259" key="10">
    <source>
        <dbReference type="PROSITE" id="PS50110"/>
    </source>
</evidence>
<dbReference type="Pfam" id="PF00512">
    <property type="entry name" value="HisKA"/>
    <property type="match status" value="1"/>
</dbReference>
<keyword evidence="5" id="KW-0808">Transferase</keyword>
<dbReference type="Gene3D" id="3.30.450.20">
    <property type="entry name" value="PAS domain"/>
    <property type="match status" value="2"/>
</dbReference>
<name>A0A916SHX4_9BURK</name>
<dbReference type="SMART" id="SM00448">
    <property type="entry name" value="REC"/>
    <property type="match status" value="1"/>
</dbReference>
<keyword evidence="8" id="KW-0175">Coiled coil</keyword>
<evidence type="ECO:0000256" key="7">
    <source>
        <dbReference type="PROSITE-ProRule" id="PRU00169"/>
    </source>
</evidence>
<dbReference type="Gene3D" id="3.40.50.2300">
    <property type="match status" value="1"/>
</dbReference>
<dbReference type="InterPro" id="IPR003594">
    <property type="entry name" value="HATPase_dom"/>
</dbReference>
<dbReference type="SMART" id="SM00091">
    <property type="entry name" value="PAS"/>
    <property type="match status" value="2"/>
</dbReference>
<dbReference type="InterPro" id="IPR003661">
    <property type="entry name" value="HisK_dim/P_dom"/>
</dbReference>
<evidence type="ECO:0000256" key="6">
    <source>
        <dbReference type="ARBA" id="ARBA00022777"/>
    </source>
</evidence>
<evidence type="ECO:0000256" key="8">
    <source>
        <dbReference type="SAM" id="Coils"/>
    </source>
</evidence>
<dbReference type="InterPro" id="IPR001789">
    <property type="entry name" value="Sig_transdc_resp-reg_receiver"/>
</dbReference>
<dbReference type="SUPFAM" id="SSF47384">
    <property type="entry name" value="Homodimeric domain of signal transducing histidine kinase"/>
    <property type="match status" value="1"/>
</dbReference>
<dbReference type="InterPro" id="IPR036097">
    <property type="entry name" value="HisK_dim/P_sf"/>
</dbReference>
<dbReference type="SUPFAM" id="SSF52172">
    <property type="entry name" value="CheY-like"/>
    <property type="match status" value="1"/>
</dbReference>
<dbReference type="InterPro" id="IPR004358">
    <property type="entry name" value="Sig_transdc_His_kin-like_C"/>
</dbReference>
<dbReference type="PANTHER" id="PTHR43547:SF2">
    <property type="entry name" value="HYBRID SIGNAL TRANSDUCTION HISTIDINE KINASE C"/>
    <property type="match status" value="1"/>
</dbReference>
<evidence type="ECO:0000313" key="12">
    <source>
        <dbReference type="Proteomes" id="UP000620596"/>
    </source>
</evidence>
<dbReference type="SUPFAM" id="SSF55785">
    <property type="entry name" value="PYP-like sensor domain (PAS domain)"/>
    <property type="match status" value="2"/>
</dbReference>
<dbReference type="CDD" id="cd00082">
    <property type="entry name" value="HisKA"/>
    <property type="match status" value="1"/>
</dbReference>
<dbReference type="SMART" id="SM00387">
    <property type="entry name" value="HATPase_c"/>
    <property type="match status" value="1"/>
</dbReference>
<feature type="domain" description="Response regulatory" evidence="10">
    <location>
        <begin position="562"/>
        <end position="678"/>
    </location>
</feature>
<dbReference type="GO" id="GO:0000155">
    <property type="term" value="F:phosphorelay sensor kinase activity"/>
    <property type="evidence" value="ECO:0007669"/>
    <property type="project" value="InterPro"/>
</dbReference>
<dbReference type="SUPFAM" id="SSF55874">
    <property type="entry name" value="ATPase domain of HSP90 chaperone/DNA topoisomerase II/histidine kinase"/>
    <property type="match status" value="1"/>
</dbReference>
<dbReference type="Pfam" id="PF13188">
    <property type="entry name" value="PAS_8"/>
    <property type="match status" value="1"/>
</dbReference>
<dbReference type="EMBL" id="BMIG01000007">
    <property type="protein sequence ID" value="GGB01059.1"/>
    <property type="molecule type" value="Genomic_DNA"/>
</dbReference>
<reference evidence="11" key="2">
    <citation type="submission" date="2020-09" db="EMBL/GenBank/DDBJ databases">
        <authorList>
            <person name="Sun Q."/>
            <person name="Zhou Y."/>
        </authorList>
    </citation>
    <scope>NUCLEOTIDE SEQUENCE</scope>
    <source>
        <strain evidence="11">CGMCC 1.15322</strain>
    </source>
</reference>
<dbReference type="Pfam" id="PF00072">
    <property type="entry name" value="Response_reg"/>
    <property type="match status" value="1"/>
</dbReference>
<reference evidence="11" key="1">
    <citation type="journal article" date="2014" name="Int. J. Syst. Evol. Microbiol.">
        <title>Complete genome sequence of Corynebacterium casei LMG S-19264T (=DSM 44701T), isolated from a smear-ripened cheese.</title>
        <authorList>
            <consortium name="US DOE Joint Genome Institute (JGI-PGF)"/>
            <person name="Walter F."/>
            <person name="Albersmeier A."/>
            <person name="Kalinowski J."/>
            <person name="Ruckert C."/>
        </authorList>
    </citation>
    <scope>NUCLEOTIDE SEQUENCE</scope>
    <source>
        <strain evidence="11">CGMCC 1.15322</strain>
    </source>
</reference>
<dbReference type="AlphaFoldDB" id="A0A916SHX4"/>
<evidence type="ECO:0000259" key="9">
    <source>
        <dbReference type="PROSITE" id="PS50109"/>
    </source>
</evidence>
<dbReference type="CDD" id="cd16922">
    <property type="entry name" value="HATPase_EvgS-ArcB-TorS-like"/>
    <property type="match status" value="1"/>
</dbReference>
<evidence type="ECO:0000256" key="4">
    <source>
        <dbReference type="ARBA" id="ARBA00022553"/>
    </source>
</evidence>
<dbReference type="Pfam" id="PF02518">
    <property type="entry name" value="HATPase_c"/>
    <property type="match status" value="1"/>
</dbReference>
<dbReference type="SMART" id="SM00388">
    <property type="entry name" value="HisKA"/>
    <property type="match status" value="1"/>
</dbReference>
<dbReference type="EC" id="2.7.13.3" evidence="3"/>
<feature type="modified residue" description="4-aspartylphosphate" evidence="7">
    <location>
        <position position="611"/>
    </location>
</feature>
<dbReference type="CDD" id="cd17580">
    <property type="entry name" value="REC_2_DhkD-like"/>
    <property type="match status" value="1"/>
</dbReference>
<accession>A0A916SHX4</accession>
<proteinExistence type="predicted"/>
<dbReference type="InterPro" id="IPR011006">
    <property type="entry name" value="CheY-like_superfamily"/>
</dbReference>
<comment type="catalytic activity">
    <reaction evidence="1">
        <text>ATP + protein L-histidine = ADP + protein N-phospho-L-histidine.</text>
        <dbReference type="EC" id="2.7.13.3"/>
    </reaction>
</comment>
<dbReference type="InterPro" id="IPR000014">
    <property type="entry name" value="PAS"/>
</dbReference>
<dbReference type="Proteomes" id="UP000620596">
    <property type="component" value="Unassembled WGS sequence"/>
</dbReference>
<gene>
    <name evidence="11" type="ORF">GCM10011496_22470</name>
</gene>
<evidence type="ECO:0000256" key="2">
    <source>
        <dbReference type="ARBA" id="ARBA00004429"/>
    </source>
</evidence>
<dbReference type="PRINTS" id="PR00344">
    <property type="entry name" value="BCTRLSENSOR"/>
</dbReference>
<dbReference type="PANTHER" id="PTHR43547">
    <property type="entry name" value="TWO-COMPONENT HISTIDINE KINASE"/>
    <property type="match status" value="1"/>
</dbReference>
<dbReference type="PROSITE" id="PS50110">
    <property type="entry name" value="RESPONSE_REGULATORY"/>
    <property type="match status" value="1"/>
</dbReference>
<dbReference type="InterPro" id="IPR005467">
    <property type="entry name" value="His_kinase_dom"/>
</dbReference>
<sequence>MQTSPTSPPPQRPPDLSDLCLAVAEHSPLPMVAVQGASHIVRYVNPAFCRLMDKSAEQLAGKPFAEMMLDNDECLSLLERVYQTGESESHTEHRGSNPHPVLWSYTMWPVRAGERAAGIIIQVTETAQSHGQTVAMNEALLLGSLRQHELTEASDTLNAQLRVEIAERKQAENALRESEERYRNLFNSIDEGFCVIEMIFDEQKKPIDYRFLEVNPSFEKQSGIFEAMGKRMREIAPNIERHWIETYGNVILTSNPIRFVNEAKALNGRWFDVYAFRIGGPESRKVAVIFNDITARKQSERKLQEQAEALADLHRRKDEFLAMLSHELRNPLAPISNAVRLLRLQQNEDPLQLQARTIIERQVGQLKHLIDDLLEVSRITTGKVQLRQERIVLSGIVERAVETAQPLIVQRRHELEVSLPPEPIWLHADAARLEQVVVNLLTNAAKYTEEGGRITLTVGREGDTAVLRVRDTGVGISPELLPRIFDLFTQAERSLDRSEGGLGIGLCLVQRLVDLHGGTVEAHSILGQGSEFVVRLPVMLTSIPPSPSTPVEPARPRGKCCRVLVVDDNVDAAQTVAMLLQMSGHEVRMAHDGPDAVDMALAWHPDLVLLDIGLPGLNGFQVAERIRQEPTLKNVVLVALTGYGLEADRQRSKETGFDYHLVKPTDFDEVEKILESVCQRDPSS</sequence>
<dbReference type="PROSITE" id="PS50109">
    <property type="entry name" value="HIS_KIN"/>
    <property type="match status" value="1"/>
</dbReference>
<dbReference type="RefSeq" id="WP_188708603.1">
    <property type="nucleotide sequence ID" value="NZ_BMIG01000007.1"/>
</dbReference>
<protein>
    <recommendedName>
        <fullName evidence="3">histidine kinase</fullName>
        <ecNumber evidence="3">2.7.13.3</ecNumber>
    </recommendedName>
</protein>
<keyword evidence="12" id="KW-1185">Reference proteome</keyword>
<dbReference type="InterPro" id="IPR035965">
    <property type="entry name" value="PAS-like_dom_sf"/>
</dbReference>
<feature type="domain" description="Histidine kinase" evidence="9">
    <location>
        <begin position="323"/>
        <end position="540"/>
    </location>
</feature>
<evidence type="ECO:0000256" key="3">
    <source>
        <dbReference type="ARBA" id="ARBA00012438"/>
    </source>
</evidence>
<comment type="subcellular location">
    <subcellularLocation>
        <location evidence="2">Cell inner membrane</location>
        <topology evidence="2">Multi-pass membrane protein</topology>
    </subcellularLocation>
</comment>
<dbReference type="Pfam" id="PF08448">
    <property type="entry name" value="PAS_4"/>
    <property type="match status" value="1"/>
</dbReference>